<feature type="non-terminal residue" evidence="1">
    <location>
        <position position="1"/>
    </location>
</feature>
<proteinExistence type="predicted"/>
<dbReference type="AlphaFoldDB" id="A0A9P6J3J3"/>
<accession>A0A9P6J3J3</accession>
<gene>
    <name evidence="1" type="ORF">BGZ65_001894</name>
</gene>
<reference evidence="1" key="1">
    <citation type="journal article" date="2020" name="Fungal Divers.">
        <title>Resolving the Mortierellaceae phylogeny through synthesis of multi-gene phylogenetics and phylogenomics.</title>
        <authorList>
            <person name="Vandepol N."/>
            <person name="Liber J."/>
            <person name="Desiro A."/>
            <person name="Na H."/>
            <person name="Kennedy M."/>
            <person name="Barry K."/>
            <person name="Grigoriev I.V."/>
            <person name="Miller A.N."/>
            <person name="O'Donnell K."/>
            <person name="Stajich J.E."/>
            <person name="Bonito G."/>
        </authorList>
    </citation>
    <scope>NUCLEOTIDE SEQUENCE</scope>
    <source>
        <strain evidence="1">MES-2147</strain>
    </source>
</reference>
<evidence type="ECO:0000313" key="1">
    <source>
        <dbReference type="EMBL" id="KAF9957738.1"/>
    </source>
</evidence>
<organism evidence="1 2">
    <name type="scientific">Modicella reniformis</name>
    <dbReference type="NCBI Taxonomy" id="1440133"/>
    <lineage>
        <taxon>Eukaryota</taxon>
        <taxon>Fungi</taxon>
        <taxon>Fungi incertae sedis</taxon>
        <taxon>Mucoromycota</taxon>
        <taxon>Mortierellomycotina</taxon>
        <taxon>Mortierellomycetes</taxon>
        <taxon>Mortierellales</taxon>
        <taxon>Mortierellaceae</taxon>
        <taxon>Modicella</taxon>
    </lineage>
</organism>
<name>A0A9P6J3J3_9FUNG</name>
<keyword evidence="2" id="KW-1185">Reference proteome</keyword>
<dbReference type="Proteomes" id="UP000749646">
    <property type="component" value="Unassembled WGS sequence"/>
</dbReference>
<comment type="caution">
    <text evidence="1">The sequence shown here is derived from an EMBL/GenBank/DDBJ whole genome shotgun (WGS) entry which is preliminary data.</text>
</comment>
<sequence>VLQEMATVLASSLATDGNASPSWESENVDAQSLKSKLKVIDLESHQRPSKLTSEDVQSLRELQLRILRLLGRQAHHNKSIFSRRWIEGIIGFLYTEPSAKEA</sequence>
<protein>
    <submittedName>
        <fullName evidence="1">Uncharacterized protein</fullName>
    </submittedName>
</protein>
<dbReference type="EMBL" id="JAAAHW010006606">
    <property type="protein sequence ID" value="KAF9957738.1"/>
    <property type="molecule type" value="Genomic_DNA"/>
</dbReference>
<evidence type="ECO:0000313" key="2">
    <source>
        <dbReference type="Proteomes" id="UP000749646"/>
    </source>
</evidence>